<sequence>MGTATCLFAESQHLVPSFNTSDSGPFTDGHIDLYEGDSRAKDTFVGRLDVQIKGRKRLGKTFSLDRATLEGFQKLETVLFVAIRVDPQKTSQKNMYALLTPPLICKLLSESTNKFRIPLKQLPKHPDELKRIVEFGISTKRLREHPNKDPLASLTTLQIKSAQPINYTEDEIFLTPETADFYMLDGENEIEGFAFYTPVVLRRIRSIGTITIQVGEIKLETRGEIYEKEKLLVLRLTDWATFKIFDNRAKLELAPHPNVPYIEIYQIYTLVNALLDTGTITVNGIPHRYKSNTPQDSDDISAHLANLRELQEVANELKIDTTILYPARILASEWNSIHAIHGYFYRGQPLSRPISGSSRFQQSLGGLELALVIQADEGEDVKLGSLFDCVLWIEHDGSADNNSGFWATGYDLLTQEEIERCGNLCPDQIVSAYSRLPSTPNNTSRLEWLIEYLLRCTGEHTTPNYHAAIAAEVGSMAQGAGLRSIGIAVRTLQAVSMLRPLDSKELDLLISLRKEIVTKPTIDDDLDNLITISALLGSRLEVERLLDGLTHDKIEEFCEFSFHRLLSNAPDDAPSV</sequence>
<evidence type="ECO:0008006" key="3">
    <source>
        <dbReference type="Google" id="ProtNLM"/>
    </source>
</evidence>
<proteinExistence type="predicted"/>
<dbReference type="Proteomes" id="UP000199288">
    <property type="component" value="Unassembled WGS sequence"/>
</dbReference>
<organism evidence="1 2">
    <name type="scientific">Bowdeniella nasicola</name>
    <dbReference type="NCBI Taxonomy" id="208480"/>
    <lineage>
        <taxon>Bacteria</taxon>
        <taxon>Bacillati</taxon>
        <taxon>Actinomycetota</taxon>
        <taxon>Actinomycetes</taxon>
        <taxon>Actinomycetales</taxon>
        <taxon>Actinomycetaceae</taxon>
        <taxon>Bowdeniella</taxon>
    </lineage>
</organism>
<gene>
    <name evidence="1" type="ORF">SAMN02910418_01575</name>
</gene>
<name>A0A1H4B5J9_9ACTO</name>
<dbReference type="EMBL" id="FNQV01000009">
    <property type="protein sequence ID" value="SEA43411.1"/>
    <property type="molecule type" value="Genomic_DNA"/>
</dbReference>
<keyword evidence="2" id="KW-1185">Reference proteome</keyword>
<dbReference type="AlphaFoldDB" id="A0A1H4B5J9"/>
<protein>
    <recommendedName>
        <fullName evidence="3">DUF4365 domain-containing protein</fullName>
    </recommendedName>
</protein>
<accession>A0A1H4B5J9</accession>
<reference evidence="2" key="1">
    <citation type="submission" date="2016-10" db="EMBL/GenBank/DDBJ databases">
        <authorList>
            <person name="Varghese N."/>
            <person name="Submissions S."/>
        </authorList>
    </citation>
    <scope>NUCLEOTIDE SEQUENCE [LARGE SCALE GENOMIC DNA]</scope>
    <source>
        <strain evidence="2">KPR-1</strain>
    </source>
</reference>
<evidence type="ECO:0000313" key="2">
    <source>
        <dbReference type="Proteomes" id="UP000199288"/>
    </source>
</evidence>
<evidence type="ECO:0000313" key="1">
    <source>
        <dbReference type="EMBL" id="SEA43411.1"/>
    </source>
</evidence>